<keyword evidence="8" id="KW-1185">Reference proteome</keyword>
<evidence type="ECO:0000256" key="3">
    <source>
        <dbReference type="ARBA" id="ARBA00022692"/>
    </source>
</evidence>
<feature type="transmembrane region" description="Helical" evidence="6">
    <location>
        <begin position="9"/>
        <end position="27"/>
    </location>
</feature>
<evidence type="ECO:0000256" key="4">
    <source>
        <dbReference type="ARBA" id="ARBA00022989"/>
    </source>
</evidence>
<dbReference type="eggNOG" id="COG0534">
    <property type="taxonomic scope" value="Bacteria"/>
</dbReference>
<dbReference type="Proteomes" id="UP000004226">
    <property type="component" value="Unassembled WGS sequence"/>
</dbReference>
<dbReference type="AlphaFoldDB" id="D0GIE6"/>
<dbReference type="RefSeq" id="WP_006806235.1">
    <property type="nucleotide sequence ID" value="NZ_ADAD01000007.1"/>
</dbReference>
<feature type="transmembrane region" description="Helical" evidence="6">
    <location>
        <begin position="162"/>
        <end position="182"/>
    </location>
</feature>
<protein>
    <recommendedName>
        <fullName evidence="9">Polysaccharide biosynthesis protein C-terminal domain-containing protein</fullName>
    </recommendedName>
</protein>
<keyword evidence="3 6" id="KW-0812">Transmembrane</keyword>
<accession>D0GIE6</accession>
<comment type="subcellular location">
    <subcellularLocation>
        <location evidence="1">Membrane</location>
        <topology evidence="1">Multi-pass membrane protein</topology>
    </subcellularLocation>
</comment>
<dbReference type="InterPro" id="IPR044644">
    <property type="entry name" value="DinF-like"/>
</dbReference>
<evidence type="ECO:0000313" key="8">
    <source>
        <dbReference type="Proteomes" id="UP000004226"/>
    </source>
</evidence>
<feature type="transmembrane region" description="Helical" evidence="6">
    <location>
        <begin position="39"/>
        <end position="58"/>
    </location>
</feature>
<proteinExistence type="inferred from homology"/>
<organism evidence="7 8">
    <name type="scientific">Pseudoleptotrichia goodfellowii F0264</name>
    <dbReference type="NCBI Taxonomy" id="596323"/>
    <lineage>
        <taxon>Bacteria</taxon>
        <taxon>Fusobacteriati</taxon>
        <taxon>Fusobacteriota</taxon>
        <taxon>Fusobacteriia</taxon>
        <taxon>Fusobacteriales</taxon>
        <taxon>Leptotrichiaceae</taxon>
        <taxon>Pseudoleptotrichia</taxon>
    </lineage>
</organism>
<evidence type="ECO:0000256" key="6">
    <source>
        <dbReference type="SAM" id="Phobius"/>
    </source>
</evidence>
<dbReference type="PANTHER" id="PTHR42893">
    <property type="entry name" value="PROTEIN DETOXIFICATION 44, CHLOROPLASTIC-RELATED"/>
    <property type="match status" value="1"/>
</dbReference>
<evidence type="ECO:0000313" key="7">
    <source>
        <dbReference type="EMBL" id="EEY36128.1"/>
    </source>
</evidence>
<name>D0GIE6_9FUSO</name>
<keyword evidence="5 6" id="KW-0472">Membrane</keyword>
<dbReference type="GO" id="GO:0005886">
    <property type="term" value="C:plasma membrane"/>
    <property type="evidence" value="ECO:0007669"/>
    <property type="project" value="TreeGrafter"/>
</dbReference>
<evidence type="ECO:0008006" key="9">
    <source>
        <dbReference type="Google" id="ProtNLM"/>
    </source>
</evidence>
<gene>
    <name evidence="7" type="ORF">HMPREF0554_1573</name>
</gene>
<evidence type="ECO:0000256" key="5">
    <source>
        <dbReference type="ARBA" id="ARBA00023136"/>
    </source>
</evidence>
<comment type="similarity">
    <text evidence="2">Belongs to the multi antimicrobial extrusion (MATE) (TC 2.A.66.1) family.</text>
</comment>
<evidence type="ECO:0000256" key="1">
    <source>
        <dbReference type="ARBA" id="ARBA00004141"/>
    </source>
</evidence>
<comment type="caution">
    <text evidence="7">The sequence shown here is derived from an EMBL/GenBank/DDBJ whole genome shotgun (WGS) entry which is preliminary data.</text>
</comment>
<keyword evidence="4 6" id="KW-1133">Transmembrane helix</keyword>
<dbReference type="PANTHER" id="PTHR42893:SF46">
    <property type="entry name" value="PROTEIN DETOXIFICATION 44, CHLOROPLASTIC"/>
    <property type="match status" value="1"/>
</dbReference>
<evidence type="ECO:0000256" key="2">
    <source>
        <dbReference type="ARBA" id="ARBA00010199"/>
    </source>
</evidence>
<dbReference type="EMBL" id="ADAD01000007">
    <property type="protein sequence ID" value="EEY36128.1"/>
    <property type="molecule type" value="Genomic_DNA"/>
</dbReference>
<reference evidence="7 8" key="1">
    <citation type="submission" date="2009-10" db="EMBL/GenBank/DDBJ databases">
        <authorList>
            <person name="Harkins D.M."/>
            <person name="Madupu R."/>
            <person name="Durkin A.S."/>
            <person name="Torralba M."/>
            <person name="Methe B."/>
            <person name="Sutton G.G."/>
            <person name="Strausberg R.L."/>
            <person name="Nelson K.E."/>
        </authorList>
    </citation>
    <scope>NUCLEOTIDE SEQUENCE [LARGE SCALE GENOMIC DNA]</scope>
    <source>
        <strain evidence="7 8">F0264</strain>
    </source>
</reference>
<sequence length="219" mass="24737">MGRKQIRECLILQLVTNVVNIVLDLFFVKSLNMNVAGVAYATLISQIMTTLLSIYIIFRGKKGEDFKIIEAVKKIDLKKIFDKEAAKQIVGVNFDLVIRTVCLLAVTNLFMEEASGEGEIVLAANSILFQIQYLMAYFFDGFANASSVFDGLLFHYPFMGESWALVFVYSAFGSKIDITAFIRKKNEKKSVFGNESVRICSPHTFCLNIKKIIVFNFFS</sequence>